<dbReference type="PANTHER" id="PTHR14237">
    <property type="entry name" value="MOLYBDOPTERIN COFACTOR SULFURASE MOSC"/>
    <property type="match status" value="1"/>
</dbReference>
<dbReference type="PANTHER" id="PTHR14237:SF19">
    <property type="entry name" value="MITOCHONDRIAL AMIDOXIME REDUCING COMPONENT 1"/>
    <property type="match status" value="1"/>
</dbReference>
<keyword evidence="3" id="KW-1185">Reference proteome</keyword>
<dbReference type="RefSeq" id="WP_044241532.1">
    <property type="nucleotide sequence ID" value="NZ_ASRX01000022.1"/>
</dbReference>
<dbReference type="Pfam" id="PF03476">
    <property type="entry name" value="MOSC_N"/>
    <property type="match status" value="1"/>
</dbReference>
<reference evidence="2 3" key="1">
    <citation type="submission" date="2013-05" db="EMBL/GenBank/DDBJ databases">
        <title>Genome assembly of Chondromyces apiculatus DSM 436.</title>
        <authorList>
            <person name="Sharma G."/>
            <person name="Khatri I."/>
            <person name="Kaur C."/>
            <person name="Mayilraj S."/>
            <person name="Subramanian S."/>
        </authorList>
    </citation>
    <scope>NUCLEOTIDE SEQUENCE [LARGE SCALE GENOMIC DNA]</scope>
    <source>
        <strain evidence="2 3">DSM 436</strain>
    </source>
</reference>
<dbReference type="InterPro" id="IPR005302">
    <property type="entry name" value="MoCF_Sase_C"/>
</dbReference>
<name>A0A017T9C6_9BACT</name>
<evidence type="ECO:0000259" key="1">
    <source>
        <dbReference type="PROSITE" id="PS51340"/>
    </source>
</evidence>
<gene>
    <name evidence="2" type="ORF">CAP_3070</name>
</gene>
<dbReference type="InterPro" id="IPR005303">
    <property type="entry name" value="MOCOS_middle"/>
</dbReference>
<dbReference type="PROSITE" id="PS51340">
    <property type="entry name" value="MOSC"/>
    <property type="match status" value="1"/>
</dbReference>
<accession>A0A017T9C6</accession>
<dbReference type="GO" id="GO:0030151">
    <property type="term" value="F:molybdenum ion binding"/>
    <property type="evidence" value="ECO:0007669"/>
    <property type="project" value="InterPro"/>
</dbReference>
<dbReference type="Proteomes" id="UP000019678">
    <property type="component" value="Unassembled WGS sequence"/>
</dbReference>
<evidence type="ECO:0000313" key="3">
    <source>
        <dbReference type="Proteomes" id="UP000019678"/>
    </source>
</evidence>
<organism evidence="2 3">
    <name type="scientific">Chondromyces apiculatus DSM 436</name>
    <dbReference type="NCBI Taxonomy" id="1192034"/>
    <lineage>
        <taxon>Bacteria</taxon>
        <taxon>Pseudomonadati</taxon>
        <taxon>Myxococcota</taxon>
        <taxon>Polyangia</taxon>
        <taxon>Polyangiales</taxon>
        <taxon>Polyangiaceae</taxon>
        <taxon>Chondromyces</taxon>
    </lineage>
</organism>
<sequence length="271" mass="29572">MSEIRVSSLHVYPVKSARGLTVTEAEVEARGFAHDRRFMVVDERGAFFTQRELPAMALIGVAIQGETLVLTVPGLGHAEVPLRPQEGGARRVRVWDDECEAVAVSPEAADLLGRHLGRRCELVYMPESSLRPVRDGREEPGDLVSFADAFPFLIVSRASLEGLNARLAEREQGAVPMDRFRPNLVVEGCDPHAEDGWSEIAIGAVRFQVTKPCARCALVTVDQERGVAGKEPLATLATYRKDQGQVLFGQNMVPTGRGVIRVGDPVRPVSP</sequence>
<dbReference type="STRING" id="1192034.CAP_3070"/>
<dbReference type="EMBL" id="ASRX01000022">
    <property type="protein sequence ID" value="EYF05522.1"/>
    <property type="molecule type" value="Genomic_DNA"/>
</dbReference>
<proteinExistence type="predicted"/>
<protein>
    <submittedName>
        <fullName evidence="2">Flavodoxin reductases (Ferredoxin-NADPH reductases) family 1</fullName>
    </submittedName>
</protein>
<dbReference type="eggNOG" id="COG3217">
    <property type="taxonomic scope" value="Bacteria"/>
</dbReference>
<dbReference type="OrthoDB" id="581532at2"/>
<dbReference type="InterPro" id="IPR011037">
    <property type="entry name" value="Pyrv_Knase-like_insert_dom_sf"/>
</dbReference>
<evidence type="ECO:0000313" key="2">
    <source>
        <dbReference type="EMBL" id="EYF05522.1"/>
    </source>
</evidence>
<dbReference type="SUPFAM" id="SSF141673">
    <property type="entry name" value="MOSC N-terminal domain-like"/>
    <property type="match status" value="1"/>
</dbReference>
<dbReference type="GO" id="GO:0003824">
    <property type="term" value="F:catalytic activity"/>
    <property type="evidence" value="ECO:0007669"/>
    <property type="project" value="InterPro"/>
</dbReference>
<comment type="caution">
    <text evidence="2">The sequence shown here is derived from an EMBL/GenBank/DDBJ whole genome shotgun (WGS) entry which is preliminary data.</text>
</comment>
<feature type="domain" description="MOSC" evidence="1">
    <location>
        <begin position="120"/>
        <end position="269"/>
    </location>
</feature>
<dbReference type="SUPFAM" id="SSF50800">
    <property type="entry name" value="PK beta-barrel domain-like"/>
    <property type="match status" value="1"/>
</dbReference>
<dbReference type="GO" id="GO:0030170">
    <property type="term" value="F:pyridoxal phosphate binding"/>
    <property type="evidence" value="ECO:0007669"/>
    <property type="project" value="InterPro"/>
</dbReference>
<dbReference type="Pfam" id="PF03473">
    <property type="entry name" value="MOSC"/>
    <property type="match status" value="1"/>
</dbReference>
<dbReference type="AlphaFoldDB" id="A0A017T9C6"/>